<dbReference type="EMBL" id="BAABJP010000021">
    <property type="protein sequence ID" value="GAA5160864.1"/>
    <property type="molecule type" value="Genomic_DNA"/>
</dbReference>
<organism evidence="2 3">
    <name type="scientific">Pseudonocardia eucalypti</name>
    <dbReference type="NCBI Taxonomy" id="648755"/>
    <lineage>
        <taxon>Bacteria</taxon>
        <taxon>Bacillati</taxon>
        <taxon>Actinomycetota</taxon>
        <taxon>Actinomycetes</taxon>
        <taxon>Pseudonocardiales</taxon>
        <taxon>Pseudonocardiaceae</taxon>
        <taxon>Pseudonocardia</taxon>
    </lineage>
</organism>
<feature type="region of interest" description="Disordered" evidence="1">
    <location>
        <begin position="250"/>
        <end position="274"/>
    </location>
</feature>
<dbReference type="InterPro" id="IPR021391">
    <property type="entry name" value="DUF3027"/>
</dbReference>
<comment type="caution">
    <text evidence="2">The sequence shown here is derived from an EMBL/GenBank/DDBJ whole genome shotgun (WGS) entry which is preliminary data.</text>
</comment>
<reference evidence="3" key="1">
    <citation type="journal article" date="2019" name="Int. J. Syst. Evol. Microbiol.">
        <title>The Global Catalogue of Microorganisms (GCM) 10K type strain sequencing project: providing services to taxonomists for standard genome sequencing and annotation.</title>
        <authorList>
            <consortium name="The Broad Institute Genomics Platform"/>
            <consortium name="The Broad Institute Genome Sequencing Center for Infectious Disease"/>
            <person name="Wu L."/>
            <person name="Ma J."/>
        </authorList>
    </citation>
    <scope>NUCLEOTIDE SEQUENCE [LARGE SCALE GENOMIC DNA]</scope>
    <source>
        <strain evidence="3">JCM 18303</strain>
    </source>
</reference>
<keyword evidence="3" id="KW-1185">Reference proteome</keyword>
<feature type="compositionally biased region" description="Basic and acidic residues" evidence="1">
    <location>
        <begin position="254"/>
        <end position="266"/>
    </location>
</feature>
<dbReference type="Proteomes" id="UP001428817">
    <property type="component" value="Unassembled WGS sequence"/>
</dbReference>
<evidence type="ECO:0008006" key="4">
    <source>
        <dbReference type="Google" id="ProtNLM"/>
    </source>
</evidence>
<name>A0ABP9QEZ4_9PSEU</name>
<evidence type="ECO:0000313" key="3">
    <source>
        <dbReference type="Proteomes" id="UP001428817"/>
    </source>
</evidence>
<evidence type="ECO:0000256" key="1">
    <source>
        <dbReference type="SAM" id="MobiDB-lite"/>
    </source>
</evidence>
<accession>A0ABP9QEZ4</accession>
<proteinExistence type="predicted"/>
<sequence>MPEADTAANSHPAASPALLEATELARATATELAEEMYGGDAVGEHEEAFAEDPHAVTHFFTARQPGYRGWRWAVTLACVEPGAEVTVSEAVLLPGPDALVAPGWVPWQERIRAGDLGVGDLLPTEPDDARLVPGYLASDDPAVEEVAREVGLGRRRVLSRLGREDAADRWRDGDRGPRSDMARAAPGTCGGCGFYLPLAGSMRAAFGVCANEFAPADGAAVHAEYGCGAHSDVEPDSGPVAPVAEVVYDDGVELEAKEPKQSKQPEENVSPDTP</sequence>
<evidence type="ECO:0000313" key="2">
    <source>
        <dbReference type="EMBL" id="GAA5160864.1"/>
    </source>
</evidence>
<dbReference type="Pfam" id="PF11228">
    <property type="entry name" value="DUF3027"/>
    <property type="match status" value="1"/>
</dbReference>
<gene>
    <name evidence="2" type="ORF">GCM10023321_44260</name>
</gene>
<dbReference type="RefSeq" id="WP_185063662.1">
    <property type="nucleotide sequence ID" value="NZ_BAABJP010000021.1"/>
</dbReference>
<protein>
    <recommendedName>
        <fullName evidence="4">DUF3027 domain-containing protein</fullName>
    </recommendedName>
</protein>